<dbReference type="InterPro" id="IPR027417">
    <property type="entry name" value="P-loop_NTPase"/>
</dbReference>
<gene>
    <name evidence="1" type="ORF">CWC39_00825</name>
</gene>
<evidence type="ECO:0000313" key="2">
    <source>
        <dbReference type="Proteomes" id="UP000251047"/>
    </source>
</evidence>
<dbReference type="AlphaFoldDB" id="A0A364VE81"/>
<dbReference type="Gene3D" id="3.40.50.300">
    <property type="entry name" value="P-loop containing nucleotide triphosphate hydrolases"/>
    <property type="match status" value="1"/>
</dbReference>
<reference evidence="1 2" key="1">
    <citation type="journal article" date="2018" name="Syst. Appl. Microbiol.">
        <title>Corynebacterium heidelbergense sp. nov., isolated from the preen glands of Egyptian geese (Alopochen aegyptiacus).</title>
        <authorList>
            <person name="Braun M.S."/>
            <person name="Wang E."/>
            <person name="Zimmermann S."/>
            <person name="Wink M."/>
        </authorList>
    </citation>
    <scope>NUCLEOTIDE SEQUENCE [LARGE SCALE GENOMIC DNA]</scope>
    <source>
        <strain evidence="1 2">DSM 104638</strain>
    </source>
</reference>
<organism evidence="1 2">
    <name type="scientific">Corynebacterium heidelbergense</name>
    <dbReference type="NCBI Taxonomy" id="2055947"/>
    <lineage>
        <taxon>Bacteria</taxon>
        <taxon>Bacillati</taxon>
        <taxon>Actinomycetota</taxon>
        <taxon>Actinomycetes</taxon>
        <taxon>Mycobacteriales</taxon>
        <taxon>Corynebacteriaceae</taxon>
        <taxon>Corynebacterium</taxon>
    </lineage>
</organism>
<protein>
    <recommendedName>
        <fullName evidence="3">Terminase</fullName>
    </recommendedName>
</protein>
<evidence type="ECO:0008006" key="3">
    <source>
        <dbReference type="Google" id="ProtNLM"/>
    </source>
</evidence>
<evidence type="ECO:0000313" key="1">
    <source>
        <dbReference type="EMBL" id="RAV34914.1"/>
    </source>
</evidence>
<proteinExistence type="predicted"/>
<sequence>MMSQTASPVCPEWPSLTGRQEPEHLRFVEGDTSRGDSAVELARRVGSRPMPWQEDMVRYMSMTDERGRWRHSDCVLVCPRQNGKSEIMAIIVLYRIFVLHHTVIFTAQQWKTAEDLYKRTFAMVKARRFLLKRVEKTRCSQGRGEIFLRDGGGVTFTTRSQDAGRGLSKIDLVIYDEAYNLTEGETAALNPTQLAAEDPQTIYTSSAVNKFKHANGELLSALRRDGLEGTDPSLFFAEFMAPDGADRLEPETWRLANPSFGAIMDEGKVAKLMRGMSTEDGRVAFDVEALGRGEWFEDLSEDEFTPVLDPEVVEAAFVADPDLREHKVFAVDASPDGAWLSIAAGVKVPAGVHGTVGYHGRFDTDECVAFLKGAVEKNNPAAVIIDPKSAANTLIIPLERAGVRVTTINFSQAQQAYGSFVSRLSEHKWTMDRNADVVEAFGYAQPRVMQSGSMWDRYSGDVTVLCALSFAMWGCEAFEPKRRPRQKVSVGAVDSAQVSSWQMLNF</sequence>
<dbReference type="EMBL" id="PHQP01000003">
    <property type="protein sequence ID" value="RAV34914.1"/>
    <property type="molecule type" value="Genomic_DNA"/>
</dbReference>
<accession>A0A364VE81</accession>
<dbReference type="Proteomes" id="UP000251047">
    <property type="component" value="Unassembled WGS sequence"/>
</dbReference>
<name>A0A364VE81_9CORY</name>
<comment type="caution">
    <text evidence="1">The sequence shown here is derived from an EMBL/GenBank/DDBJ whole genome shotgun (WGS) entry which is preliminary data.</text>
</comment>